<evidence type="ECO:0008006" key="4">
    <source>
        <dbReference type="Google" id="ProtNLM"/>
    </source>
</evidence>
<proteinExistence type="predicted"/>
<accession>A0A0A7RZ36</accession>
<organism evidence="2 3">
    <name type="scientific">Frischella perrara</name>
    <dbReference type="NCBI Taxonomy" id="1267021"/>
    <lineage>
        <taxon>Bacteria</taxon>
        <taxon>Pseudomonadati</taxon>
        <taxon>Pseudomonadota</taxon>
        <taxon>Gammaproteobacteria</taxon>
        <taxon>Orbales</taxon>
        <taxon>Orbaceae</taxon>
        <taxon>Frischella</taxon>
    </lineage>
</organism>
<evidence type="ECO:0000313" key="2">
    <source>
        <dbReference type="EMBL" id="AJA44559.1"/>
    </source>
</evidence>
<dbReference type="Proteomes" id="UP000030901">
    <property type="component" value="Chromosome"/>
</dbReference>
<sequence>MLKIRLSLSLLIIVLILPFQIALAKNNECERKPTYDIIVKDDLAQFINDNHNLKVTSSGLITLDDVPIQATSKVKKQAQVLQAFLYQQLPRFENQSHQRLNDTRTAFEIAIRDKLGNKSELLKNLNSLNDELNKLLKKAINTREGVTYFYHQPFNNLKQDGEARGKNIFYKVIGNSILHFDVFKNYSAIKKIAKNEWKIQKVKLKEFDHQVCELITQIDQQYNQLILELNEL</sequence>
<evidence type="ECO:0000313" key="3">
    <source>
        <dbReference type="Proteomes" id="UP000030901"/>
    </source>
</evidence>
<dbReference type="OrthoDB" id="7057921at2"/>
<dbReference type="STRING" id="1267021.FPB0191_00730"/>
<dbReference type="EMBL" id="CP009056">
    <property type="protein sequence ID" value="AJA44559.1"/>
    <property type="molecule type" value="Genomic_DNA"/>
</dbReference>
<feature type="coiled-coil region" evidence="1">
    <location>
        <begin position="111"/>
        <end position="145"/>
    </location>
</feature>
<name>A0A0A7RZ36_FRIPE</name>
<keyword evidence="3" id="KW-1185">Reference proteome</keyword>
<dbReference type="AlphaFoldDB" id="A0A0A7RZ36"/>
<dbReference type="KEGG" id="fpp:FPB0191_00730"/>
<dbReference type="RefSeq" id="WP_039104095.1">
    <property type="nucleotide sequence ID" value="NZ_CP009056.1"/>
</dbReference>
<evidence type="ECO:0000256" key="1">
    <source>
        <dbReference type="SAM" id="Coils"/>
    </source>
</evidence>
<dbReference type="HOGENOM" id="CLU_1193411_0_0_6"/>
<gene>
    <name evidence="2" type="ORF">FPB0191_00730</name>
</gene>
<protein>
    <recommendedName>
        <fullName evidence="4">DUF2884 domain-containing protein</fullName>
    </recommendedName>
</protein>
<keyword evidence="1" id="KW-0175">Coiled coil</keyword>
<reference evidence="2 3" key="1">
    <citation type="journal article" date="2014" name="Appl. Environ. Microbiol.">
        <title>Gut symbionts from distinct hosts exhibit genotoxic activity via divergent colibactin biosynthetic pathways.</title>
        <authorList>
            <person name="Engel P."/>
            <person name="Vizcaino M.I."/>
            <person name="Crawford J.M."/>
        </authorList>
    </citation>
    <scope>NUCLEOTIDE SEQUENCE [LARGE SCALE GENOMIC DNA]</scope>
    <source>
        <strain evidence="2 3">PEB0191</strain>
    </source>
</reference>